<protein>
    <submittedName>
        <fullName evidence="1">Uncharacterized protein</fullName>
    </submittedName>
</protein>
<proteinExistence type="predicted"/>
<dbReference type="EMBL" id="JADNYJ010000256">
    <property type="protein sequence ID" value="KAF8872748.1"/>
    <property type="molecule type" value="Genomic_DNA"/>
</dbReference>
<evidence type="ECO:0000313" key="1">
    <source>
        <dbReference type="EMBL" id="KAF8872748.1"/>
    </source>
</evidence>
<sequence length="94" mass="10460">MPPKASKPKIPDIPWGDKDDELIWKLLTECEKPVNYKVLFGKKKTTENTSGDSKAAMFKQIAVVILPDLTAIIKCLHQECFLSVFAQLSIGLEG</sequence>
<dbReference type="AlphaFoldDB" id="A0A9P5N7M7"/>
<organism evidence="1 2">
    <name type="scientific">Gymnopilus junonius</name>
    <name type="common">Spectacular rustgill mushroom</name>
    <name type="synonym">Gymnopilus spectabilis subsp. junonius</name>
    <dbReference type="NCBI Taxonomy" id="109634"/>
    <lineage>
        <taxon>Eukaryota</taxon>
        <taxon>Fungi</taxon>
        <taxon>Dikarya</taxon>
        <taxon>Basidiomycota</taxon>
        <taxon>Agaricomycotina</taxon>
        <taxon>Agaricomycetes</taxon>
        <taxon>Agaricomycetidae</taxon>
        <taxon>Agaricales</taxon>
        <taxon>Agaricineae</taxon>
        <taxon>Hymenogastraceae</taxon>
        <taxon>Gymnopilus</taxon>
    </lineage>
</organism>
<dbReference type="OrthoDB" id="3211402at2759"/>
<comment type="caution">
    <text evidence="1">The sequence shown here is derived from an EMBL/GenBank/DDBJ whole genome shotgun (WGS) entry which is preliminary data.</text>
</comment>
<reference evidence="1" key="1">
    <citation type="submission" date="2020-11" db="EMBL/GenBank/DDBJ databases">
        <authorList>
            <consortium name="DOE Joint Genome Institute"/>
            <person name="Ahrendt S."/>
            <person name="Riley R."/>
            <person name="Andreopoulos W."/>
            <person name="LaButti K."/>
            <person name="Pangilinan J."/>
            <person name="Ruiz-duenas F.J."/>
            <person name="Barrasa J.M."/>
            <person name="Sanchez-Garcia M."/>
            <person name="Camarero S."/>
            <person name="Miyauchi S."/>
            <person name="Serrano A."/>
            <person name="Linde D."/>
            <person name="Babiker R."/>
            <person name="Drula E."/>
            <person name="Ayuso-Fernandez I."/>
            <person name="Pacheco R."/>
            <person name="Padilla G."/>
            <person name="Ferreira P."/>
            <person name="Barriuso J."/>
            <person name="Kellner H."/>
            <person name="Castanera R."/>
            <person name="Alfaro M."/>
            <person name="Ramirez L."/>
            <person name="Pisabarro A.G."/>
            <person name="Kuo A."/>
            <person name="Tritt A."/>
            <person name="Lipzen A."/>
            <person name="He G."/>
            <person name="Yan M."/>
            <person name="Ng V."/>
            <person name="Cullen D."/>
            <person name="Martin F."/>
            <person name="Rosso M.-N."/>
            <person name="Henrissat B."/>
            <person name="Hibbett D."/>
            <person name="Martinez A.T."/>
            <person name="Grigoriev I.V."/>
        </authorList>
    </citation>
    <scope>NUCLEOTIDE SEQUENCE</scope>
    <source>
        <strain evidence="1">AH 44721</strain>
    </source>
</reference>
<evidence type="ECO:0000313" key="2">
    <source>
        <dbReference type="Proteomes" id="UP000724874"/>
    </source>
</evidence>
<dbReference type="Proteomes" id="UP000724874">
    <property type="component" value="Unassembled WGS sequence"/>
</dbReference>
<gene>
    <name evidence="1" type="ORF">CPB84DRAFT_1799021</name>
</gene>
<name>A0A9P5N7M7_GYMJU</name>
<accession>A0A9P5N7M7</accession>
<keyword evidence="2" id="KW-1185">Reference proteome</keyword>